<accession>A0A915BQ78</accession>
<reference evidence="3" key="1">
    <citation type="submission" date="2022-11" db="UniProtKB">
        <authorList>
            <consortium name="WormBaseParasite"/>
        </authorList>
    </citation>
    <scope>IDENTIFICATION</scope>
</reference>
<feature type="region of interest" description="Disordered" evidence="1">
    <location>
        <begin position="22"/>
        <end position="121"/>
    </location>
</feature>
<feature type="compositionally biased region" description="Basic and acidic residues" evidence="1">
    <location>
        <begin position="98"/>
        <end position="112"/>
    </location>
</feature>
<dbReference type="Proteomes" id="UP000887569">
    <property type="component" value="Unplaced"/>
</dbReference>
<evidence type="ECO:0000313" key="3">
    <source>
        <dbReference type="WBParaSite" id="PgR052_g006_t01"/>
    </source>
</evidence>
<evidence type="ECO:0000256" key="1">
    <source>
        <dbReference type="SAM" id="MobiDB-lite"/>
    </source>
</evidence>
<name>A0A915BQ78_PARUN</name>
<proteinExistence type="predicted"/>
<dbReference type="WBParaSite" id="PgR052_g006_t01">
    <property type="protein sequence ID" value="PgR052_g006_t01"/>
    <property type="gene ID" value="PgR052_g006"/>
</dbReference>
<feature type="compositionally biased region" description="Polar residues" evidence="1">
    <location>
        <begin position="75"/>
        <end position="85"/>
    </location>
</feature>
<dbReference type="AlphaFoldDB" id="A0A915BQ78"/>
<protein>
    <submittedName>
        <fullName evidence="3">DNA repair metallo-beta-lactamase domain-containing protein</fullName>
    </submittedName>
</protein>
<sequence length="146" mass="16317">SSLLGHSAVIQSNCLIGRKRKASLMDDEDLRHPTHRENDKEVLDRKRKDEDVVDSLSDEVDRRSPNLVEERSTIEENNVSCSEDSVSLADTIPLSLSSDRDTDSPLSERRCDSPFGNDVEEDLNLHLELSEPFSSPQSSGPNAVRK</sequence>
<feature type="compositionally biased region" description="Basic and acidic residues" evidence="1">
    <location>
        <begin position="59"/>
        <end position="74"/>
    </location>
</feature>
<feature type="compositionally biased region" description="Basic and acidic residues" evidence="1">
    <location>
        <begin position="29"/>
        <end position="50"/>
    </location>
</feature>
<organism evidence="2 3">
    <name type="scientific">Parascaris univalens</name>
    <name type="common">Nematode worm</name>
    <dbReference type="NCBI Taxonomy" id="6257"/>
    <lineage>
        <taxon>Eukaryota</taxon>
        <taxon>Metazoa</taxon>
        <taxon>Ecdysozoa</taxon>
        <taxon>Nematoda</taxon>
        <taxon>Chromadorea</taxon>
        <taxon>Rhabditida</taxon>
        <taxon>Spirurina</taxon>
        <taxon>Ascaridomorpha</taxon>
        <taxon>Ascaridoidea</taxon>
        <taxon>Ascarididae</taxon>
        <taxon>Parascaris</taxon>
    </lineage>
</organism>
<keyword evidence="2" id="KW-1185">Reference proteome</keyword>
<evidence type="ECO:0000313" key="2">
    <source>
        <dbReference type="Proteomes" id="UP000887569"/>
    </source>
</evidence>